<organism evidence="1 2">
    <name type="scientific">Plasmodium vivax</name>
    <name type="common">malaria parasite P. vivax</name>
    <dbReference type="NCBI Taxonomy" id="5855"/>
    <lineage>
        <taxon>Eukaryota</taxon>
        <taxon>Sar</taxon>
        <taxon>Alveolata</taxon>
        <taxon>Apicomplexa</taxon>
        <taxon>Aconoidasida</taxon>
        <taxon>Haemosporida</taxon>
        <taxon>Plasmodiidae</taxon>
        <taxon>Plasmodium</taxon>
        <taxon>Plasmodium (Plasmodium)</taxon>
    </lineage>
</organism>
<evidence type="ECO:0000313" key="2">
    <source>
        <dbReference type="Proteomes" id="UP000779233"/>
    </source>
</evidence>
<dbReference type="Proteomes" id="UP000779233">
    <property type="component" value="Unassembled WGS sequence"/>
</dbReference>
<accession>A0A8S4HAY6</accession>
<dbReference type="AlphaFoldDB" id="A0A8S4HAY6"/>
<sequence>MLVTHKDDFFDKLEKYHFLWGFPFSELYESFILSENTENTFKEHCDNLSKSDNTCDLRYICTSVATILLRFKDKFEKKPVSSFAKECEYLNYWIYYIIKDSLKCDNISKFYQQLNGIKQGLTPTGQTCSIQNFNIDKEEFLQKKTLFFHTEILHWIKNEYKVINNNERTEYNQYLGEAYNFYKGIICSADSKIKAKSEEELKKFKNIFNDTINSLKERSIGMWQPVIPLNNESMCANKFPITETGSELQGAQRAPGQVIDGNPPEEARPHKGGTIASSLAGSCFFLGMMYKFIPMGSWINTKVLGKNKLMDNMEKNHYELLLNGVGNREMGLNDTMYHISYNSAAN</sequence>
<reference evidence="1" key="1">
    <citation type="submission" date="2021-09" db="EMBL/GenBank/DDBJ databases">
        <authorList>
            <consortium name="Pathogen Informatics"/>
        </authorList>
    </citation>
    <scope>NUCLEOTIDE SEQUENCE</scope>
    <source>
        <strain evidence="1">PvW1</strain>
    </source>
</reference>
<dbReference type="Pfam" id="PF05795">
    <property type="entry name" value="Plasmodium_Vir"/>
    <property type="match status" value="1"/>
</dbReference>
<dbReference type="VEuPathDB" id="PlasmoDB:PVPAM_090005100"/>
<protein>
    <submittedName>
        <fullName evidence="1">(malaria parasite P. vivax) hypothetical protein</fullName>
    </submittedName>
</protein>
<proteinExistence type="predicted"/>
<name>A0A8S4HAY6_PLAVI</name>
<comment type="caution">
    <text evidence="1">The sequence shown here is derived from an EMBL/GenBank/DDBJ whole genome shotgun (WGS) entry which is preliminary data.</text>
</comment>
<dbReference type="EMBL" id="CAJZCX010000010">
    <property type="protein sequence ID" value="CAG9479582.1"/>
    <property type="molecule type" value="Genomic_DNA"/>
</dbReference>
<dbReference type="InterPro" id="IPR008780">
    <property type="entry name" value="Plasmodium_Vir"/>
</dbReference>
<gene>
    <name evidence="1" type="ORF">PVW1_050006800</name>
</gene>
<evidence type="ECO:0000313" key="1">
    <source>
        <dbReference type="EMBL" id="CAG9479582.1"/>
    </source>
</evidence>